<protein>
    <submittedName>
        <fullName evidence="5">Phosphoenolpyruvate synthase</fullName>
    </submittedName>
</protein>
<evidence type="ECO:0000313" key="6">
    <source>
        <dbReference type="Proteomes" id="UP001054837"/>
    </source>
</evidence>
<keyword evidence="2" id="KW-1133">Transmembrane helix</keyword>
<dbReference type="EMBL" id="BPLQ01008267">
    <property type="protein sequence ID" value="GIY36272.1"/>
    <property type="molecule type" value="Genomic_DNA"/>
</dbReference>
<proteinExistence type="inferred from homology"/>
<dbReference type="Gene3D" id="3.30.470.20">
    <property type="entry name" value="ATP-grasp fold, B domain"/>
    <property type="match status" value="1"/>
</dbReference>
<dbReference type="GO" id="GO:0016301">
    <property type="term" value="F:kinase activity"/>
    <property type="evidence" value="ECO:0007669"/>
    <property type="project" value="InterPro"/>
</dbReference>
<comment type="caution">
    <text evidence="5">The sequence shown here is derived from an EMBL/GenBank/DDBJ whole genome shotgun (WGS) entry which is preliminary data.</text>
</comment>
<evidence type="ECO:0000259" key="3">
    <source>
        <dbReference type="Pfam" id="PF00391"/>
    </source>
</evidence>
<feature type="transmembrane region" description="Helical" evidence="2">
    <location>
        <begin position="6"/>
        <end position="31"/>
    </location>
</feature>
<evidence type="ECO:0000256" key="2">
    <source>
        <dbReference type="SAM" id="Phobius"/>
    </source>
</evidence>
<keyword evidence="2" id="KW-0472">Membrane</keyword>
<dbReference type="GO" id="GO:0005524">
    <property type="term" value="F:ATP binding"/>
    <property type="evidence" value="ECO:0007669"/>
    <property type="project" value="InterPro"/>
</dbReference>
<keyword evidence="2" id="KW-0812">Transmembrane</keyword>
<dbReference type="Proteomes" id="UP001054837">
    <property type="component" value="Unassembled WGS sequence"/>
</dbReference>
<dbReference type="Pfam" id="PF01326">
    <property type="entry name" value="PPDK_N"/>
    <property type="match status" value="1"/>
</dbReference>
<dbReference type="Pfam" id="PF00391">
    <property type="entry name" value="PEP-utilizers"/>
    <property type="match status" value="1"/>
</dbReference>
<dbReference type="InterPro" id="IPR036637">
    <property type="entry name" value="Phosphohistidine_dom_sf"/>
</dbReference>
<feature type="domain" description="Pyruvate phosphate dikinase AMP/ATP-binding" evidence="4">
    <location>
        <begin position="425"/>
        <end position="743"/>
    </location>
</feature>
<name>A0AAV4SUY6_9ARAC</name>
<reference evidence="5 6" key="1">
    <citation type="submission" date="2021-06" db="EMBL/GenBank/DDBJ databases">
        <title>Caerostris darwini draft genome.</title>
        <authorList>
            <person name="Kono N."/>
            <person name="Arakawa K."/>
        </authorList>
    </citation>
    <scope>NUCLEOTIDE SEQUENCE [LARGE SCALE GENOMIC DNA]</scope>
</reference>
<comment type="similarity">
    <text evidence="1">Belongs to the PEP-utilizing enzyme family.</text>
</comment>
<evidence type="ECO:0000256" key="1">
    <source>
        <dbReference type="ARBA" id="ARBA00007837"/>
    </source>
</evidence>
<dbReference type="SUPFAM" id="SSF52009">
    <property type="entry name" value="Phosphohistidine domain"/>
    <property type="match status" value="1"/>
</dbReference>
<dbReference type="Gene3D" id="3.50.30.10">
    <property type="entry name" value="Phosphohistidine domain"/>
    <property type="match status" value="1"/>
</dbReference>
<organism evidence="5 6">
    <name type="scientific">Caerostris darwini</name>
    <dbReference type="NCBI Taxonomy" id="1538125"/>
    <lineage>
        <taxon>Eukaryota</taxon>
        <taxon>Metazoa</taxon>
        <taxon>Ecdysozoa</taxon>
        <taxon>Arthropoda</taxon>
        <taxon>Chelicerata</taxon>
        <taxon>Arachnida</taxon>
        <taxon>Araneae</taxon>
        <taxon>Araneomorphae</taxon>
        <taxon>Entelegynae</taxon>
        <taxon>Araneoidea</taxon>
        <taxon>Araneidae</taxon>
        <taxon>Caerostris</taxon>
    </lineage>
</organism>
<dbReference type="SUPFAM" id="SSF56059">
    <property type="entry name" value="Glutathione synthetase ATP-binding domain-like"/>
    <property type="match status" value="1"/>
</dbReference>
<dbReference type="Gene3D" id="3.30.1490.20">
    <property type="entry name" value="ATP-grasp fold, A domain"/>
    <property type="match status" value="1"/>
</dbReference>
<accession>A0AAV4SUY6</accession>
<dbReference type="InterPro" id="IPR013815">
    <property type="entry name" value="ATP_grasp_subdomain_1"/>
</dbReference>
<keyword evidence="6" id="KW-1185">Reference proteome</keyword>
<gene>
    <name evidence="5" type="primary">pps</name>
    <name evidence="5" type="ORF">CDAR_552541</name>
</gene>
<evidence type="ECO:0000259" key="4">
    <source>
        <dbReference type="Pfam" id="PF01326"/>
    </source>
</evidence>
<dbReference type="InterPro" id="IPR008279">
    <property type="entry name" value="PEP-util_enz_mobile_dom"/>
</dbReference>
<feature type="domain" description="PEP-utilising enzyme mobile" evidence="3">
    <location>
        <begin position="1230"/>
        <end position="1300"/>
    </location>
</feature>
<sequence>MIVSFIVGLIMAPFNIIYWIKWTITYITILLRKSFHSRRFDLYDINAFGDPIKLGYIVPPLEKELESPIPESRLQGAMDEVIFYGTNSKSECLVVRVARICNQMADSWIYLKMADGKTYTLPDSFGFQQPFEGNCQRFTCGKLQMHYLSPMRRWRIFYCGMLNETSCDKKSTEEVFVKFAFLYKASSDAYDCTLDTNPRGFASAVAKAKWKKPCVPPVEEFVDLMNLYCQTGVLTGTVSVNDESDYEMYLFGEKIRNLGKIPSIVQSKCISILGTTPSNGFCFHVSEMSTKHLFKELPIGFTVDPEGELDVLKDLNVSVKKITSEEYPRSFKARFHTGERYEVVGKLMEPIFLQAYQGVDGSMELSFIEFEVGKRKGYGLFILGEVHSAPNISMTKPSAPTTSFPESIPLTVKFTDEASHFGEISGGKGSSLGKLTQLSQKEKSFTVPKGIIVTTAAYQEFLTSEIIEAVRDLENIAYGKEEGDLKEAANKISDVVLKTRLPNAVRHSINEDLKDIFGDEVDTLKFAVRSSATGEDTEAMSAAGQMDTFLGVQGLKEIFLAVRKCWASQFGYIAVEYKRRNGQVLNSPMAVVIQEMVACEVSGVLFTCDPVTNNPSMIAITANYGLGETVVSGTVEPDTFVLRKRKNERPKFFSISVGSKHQKIVMQDSGGTATEDIEEDSRNESCLSKETAERLGEIAIKIEDYYRSSRDIEWGILNDKVYMLQSRPVTNAAAETDNEIKHEFDPPLRCENEYFTVANVGEVLPGAVSTLGLEILPKYWCIIIRRDALLKGLGDHLCKSTYFLTGMFAFCNRLMITVVEMFNRYGFGTTRSKAFMISLFGRILDDPDLLSYAESKSTTTSVNLPIKTRLRNYWDKYFFDLGLEKLKAKVDNYQLKFLEFKTAKETYLALLNSCSEFDEVADKHIVCSDNSSNWNMSMFDILVKEKGGFDNDVYNDFAKLLSTTTNVESANVPASMQEVADQIVKDVSCEKFKSMTAEEALEWLKTTNQLSGYKFRQFLKRHGHRCIMEFDIRSTTWEMDPKLLVKLLQSLAGTSKESKKKSEESIEDVLSQLNVPLSFISKWYLRFILPNCRRGVRAREYTKSITIKVFDYWRQGYRRLGKLMLSEGRIPDEDLIFFLTLDEIYDLLSTRSPSIISRANYRRRIYPTLDKYKFPEIMKGLPKPINDDDESADKYEFVADLTMSGIPVSQGVVKGYARVAVSLEEASHLKPGEILITHCTDIGWSPYFPIVSGVVTELGGLISHGAVVSREYGLPCVVGLQGATKRFRTGDYVLLDGKKGILQRLPQPEE</sequence>
<dbReference type="PANTHER" id="PTHR43615:SF1">
    <property type="entry name" value="PPDK_N DOMAIN-CONTAINING PROTEIN"/>
    <property type="match status" value="1"/>
</dbReference>
<dbReference type="InterPro" id="IPR051549">
    <property type="entry name" value="PEP_Utilizing_Enz"/>
</dbReference>
<evidence type="ECO:0000313" key="5">
    <source>
        <dbReference type="EMBL" id="GIY36272.1"/>
    </source>
</evidence>
<dbReference type="PANTHER" id="PTHR43615">
    <property type="entry name" value="PHOSPHOENOLPYRUVATE SYNTHASE-RELATED"/>
    <property type="match status" value="1"/>
</dbReference>
<dbReference type="InterPro" id="IPR002192">
    <property type="entry name" value="PPDK_AMP/ATP-bd"/>
</dbReference>